<dbReference type="EMBL" id="CP032382">
    <property type="protein sequence ID" value="AYB35138.1"/>
    <property type="molecule type" value="Genomic_DNA"/>
</dbReference>
<reference evidence="4" key="1">
    <citation type="submission" date="2018-09" db="EMBL/GenBank/DDBJ databases">
        <title>Chryseolinea sp. KIS68-18 isolated from soil.</title>
        <authorList>
            <person name="Weon H.-Y."/>
            <person name="Kwon S.-W."/>
            <person name="Lee S.A."/>
        </authorList>
    </citation>
    <scope>NUCLEOTIDE SEQUENCE [LARGE SCALE GENOMIC DNA]</scope>
    <source>
        <strain evidence="4">KIS68-18</strain>
    </source>
</reference>
<dbReference type="KEGG" id="chk:D4L85_33165"/>
<evidence type="ECO:0000313" key="3">
    <source>
        <dbReference type="EMBL" id="AYB35138.1"/>
    </source>
</evidence>
<evidence type="ECO:0000259" key="2">
    <source>
        <dbReference type="Pfam" id="PF18962"/>
    </source>
</evidence>
<proteinExistence type="predicted"/>
<keyword evidence="4" id="KW-1185">Reference proteome</keyword>
<dbReference type="Pfam" id="PF18962">
    <property type="entry name" value="Por_Secre_tail"/>
    <property type="match status" value="1"/>
</dbReference>
<feature type="signal peptide" evidence="1">
    <location>
        <begin position="1"/>
        <end position="22"/>
    </location>
</feature>
<dbReference type="Proteomes" id="UP000266183">
    <property type="component" value="Chromosome"/>
</dbReference>
<feature type="chain" id="PRO_5017218973" evidence="1">
    <location>
        <begin position="23"/>
        <end position="646"/>
    </location>
</feature>
<name>A0A385T1X7_9BACT</name>
<dbReference type="RefSeq" id="WP_119758389.1">
    <property type="nucleotide sequence ID" value="NZ_CP032382.1"/>
</dbReference>
<organism evidence="3 4">
    <name type="scientific">Chryseolinea soli</name>
    <dbReference type="NCBI Taxonomy" id="2321403"/>
    <lineage>
        <taxon>Bacteria</taxon>
        <taxon>Pseudomonadati</taxon>
        <taxon>Bacteroidota</taxon>
        <taxon>Cytophagia</taxon>
        <taxon>Cytophagales</taxon>
        <taxon>Fulvivirgaceae</taxon>
        <taxon>Chryseolinea</taxon>
    </lineage>
</organism>
<protein>
    <submittedName>
        <fullName evidence="3">T9SS C-terminal target domain-containing protein</fullName>
    </submittedName>
</protein>
<keyword evidence="1" id="KW-0732">Signal</keyword>
<dbReference type="InterPro" id="IPR026444">
    <property type="entry name" value="Secre_tail"/>
</dbReference>
<sequence>MKNPRLTAWIILLLALCVSTHAAGQFSYVTLPSGLQPTESEMVVFQDNMYLVLQDWMHTSFSLHKFNGGGATPIPVPSPYRLYPDTQFEEMNGALYFMPDHDPADPTAAELMRYDGTTLTPIDIPDALIPADSMVLYGHRPFVFENALYIEAVRTTANPPLWDYYTITYWIKYDGTSFSRINVSRSALTCEWPFEHSVPSDKLIYQDKLVARYQDYHSGARSLLSYDGITIDRNEAIFHSGALANPGGCEMEIYQGNLYLPTFDLHAPGSPFGGKLSRYDGITETEVAMPAGLRYAETTLEVYADKLWGAMYDGTGAARWYAYDGTTFTNVPLPPGTSINSRADQRFFRCQLYIVLQIGTADDTIPKYALYGYSELRGCGSSVLPPAFDRFDRIDIRNYGHEREWCWTGIDVDWTIFPPCKFPDCIDPVFAVSLLDKPGAVVWTKSYQQPFQAIFPVDDKQPYITTVAMENDKKLQDVVVFDKELVPGGIESIKMEMKPRQKEFYLTVETEKNKKVPFIMALLDAAGKTLWQQEFTAPLSTSIDAVTKQRGTTLRFLPAQGTNGITAVSVFPNPSESSPAIDIRTQGNTLPAKLTITNFYGKTVYQKDITAPTVHYPNLSQATPGLYIVTVTSAGGYEHKEVLVIK</sequence>
<accession>A0A385T1X7</accession>
<dbReference type="AlphaFoldDB" id="A0A385T1X7"/>
<dbReference type="OrthoDB" id="5485925at2"/>
<evidence type="ECO:0000256" key="1">
    <source>
        <dbReference type="SAM" id="SignalP"/>
    </source>
</evidence>
<dbReference type="NCBIfam" id="TIGR04183">
    <property type="entry name" value="Por_Secre_tail"/>
    <property type="match status" value="1"/>
</dbReference>
<evidence type="ECO:0000313" key="4">
    <source>
        <dbReference type="Proteomes" id="UP000266183"/>
    </source>
</evidence>
<feature type="domain" description="Secretion system C-terminal sorting" evidence="2">
    <location>
        <begin position="570"/>
        <end position="642"/>
    </location>
</feature>
<gene>
    <name evidence="3" type="ORF">D4L85_33165</name>
</gene>